<dbReference type="AlphaFoldDB" id="X1M240"/>
<dbReference type="Gene3D" id="2.40.50.90">
    <property type="match status" value="1"/>
</dbReference>
<reference evidence="1" key="1">
    <citation type="journal article" date="2014" name="Front. Microbiol.">
        <title>High frequency of phylogenetically diverse reductive dehalogenase-homologous genes in deep subseafloor sedimentary metagenomes.</title>
        <authorList>
            <person name="Kawai M."/>
            <person name="Futagami T."/>
            <person name="Toyoda A."/>
            <person name="Takaki Y."/>
            <person name="Nishi S."/>
            <person name="Hori S."/>
            <person name="Arai W."/>
            <person name="Tsubouchi T."/>
            <person name="Morono Y."/>
            <person name="Uchiyama I."/>
            <person name="Ito T."/>
            <person name="Fujiyama A."/>
            <person name="Inagaki F."/>
            <person name="Takami H."/>
        </authorList>
    </citation>
    <scope>NUCLEOTIDE SEQUENCE</scope>
    <source>
        <strain evidence="1">Expedition CK06-06</strain>
    </source>
</reference>
<gene>
    <name evidence="1" type="ORF">S06H3_35747</name>
</gene>
<dbReference type="SUPFAM" id="SSF50199">
    <property type="entry name" value="Staphylococcal nuclease"/>
    <property type="match status" value="1"/>
</dbReference>
<name>X1M240_9ZZZZ</name>
<protein>
    <submittedName>
        <fullName evidence="1">Uncharacterized protein</fullName>
    </submittedName>
</protein>
<sequence length="54" mass="6178">MARVSAVCEYVQDGDTFRTAGKNWIRLANVRAPDKNEPEFLKAKSILEKLILDR</sequence>
<feature type="non-terminal residue" evidence="1">
    <location>
        <position position="54"/>
    </location>
</feature>
<dbReference type="EMBL" id="BARV01021592">
    <property type="protein sequence ID" value="GAI25418.1"/>
    <property type="molecule type" value="Genomic_DNA"/>
</dbReference>
<proteinExistence type="predicted"/>
<evidence type="ECO:0000313" key="1">
    <source>
        <dbReference type="EMBL" id="GAI25418.1"/>
    </source>
</evidence>
<dbReference type="InterPro" id="IPR035437">
    <property type="entry name" value="SNase_OB-fold_sf"/>
</dbReference>
<comment type="caution">
    <text evidence="1">The sequence shown here is derived from an EMBL/GenBank/DDBJ whole genome shotgun (WGS) entry which is preliminary data.</text>
</comment>
<accession>X1M240</accession>
<organism evidence="1">
    <name type="scientific">marine sediment metagenome</name>
    <dbReference type="NCBI Taxonomy" id="412755"/>
    <lineage>
        <taxon>unclassified sequences</taxon>
        <taxon>metagenomes</taxon>
        <taxon>ecological metagenomes</taxon>
    </lineage>
</organism>